<organism evidence="4 5">
    <name type="scientific">Bradyrhizobium jicamae</name>
    <dbReference type="NCBI Taxonomy" id="280332"/>
    <lineage>
        <taxon>Bacteria</taxon>
        <taxon>Pseudomonadati</taxon>
        <taxon>Pseudomonadota</taxon>
        <taxon>Alphaproteobacteria</taxon>
        <taxon>Hyphomicrobiales</taxon>
        <taxon>Nitrobacteraceae</taxon>
        <taxon>Bradyrhizobium</taxon>
    </lineage>
</organism>
<evidence type="ECO:0000256" key="1">
    <source>
        <dbReference type="SAM" id="Phobius"/>
    </source>
</evidence>
<dbReference type="RefSeq" id="WP_212398343.1">
    <property type="nucleotide sequence ID" value="NZ_JAFCJH010000010.1"/>
</dbReference>
<dbReference type="InterPro" id="IPR010840">
    <property type="entry name" value="YqiJ_OB"/>
</dbReference>
<accession>A0ABS5FH91</accession>
<evidence type="ECO:0000313" key="5">
    <source>
        <dbReference type="Proteomes" id="UP001315278"/>
    </source>
</evidence>
<dbReference type="Pfam" id="PF07290">
    <property type="entry name" value="YqiJ_OB"/>
    <property type="match status" value="1"/>
</dbReference>
<evidence type="ECO:0000259" key="3">
    <source>
        <dbReference type="Pfam" id="PF21001"/>
    </source>
</evidence>
<comment type="caution">
    <text evidence="4">The sequence shown here is derived from an EMBL/GenBank/DDBJ whole genome shotgun (WGS) entry which is preliminary data.</text>
</comment>
<dbReference type="Proteomes" id="UP001315278">
    <property type="component" value="Unassembled WGS sequence"/>
</dbReference>
<proteinExistence type="predicted"/>
<dbReference type="InterPro" id="IPR048376">
    <property type="entry name" value="YqiJ_N"/>
</dbReference>
<evidence type="ECO:0000259" key="2">
    <source>
        <dbReference type="Pfam" id="PF07290"/>
    </source>
</evidence>
<protein>
    <submittedName>
        <fullName evidence="4">DUF1449 family protein</fullName>
    </submittedName>
</protein>
<sequence length="220" mass="22814">MSAVGDILLASDVRPFAVAAAIMVALGGIELLSTMIGLSISELIGKDFAVEAESHNALSGLFLWINAGRLPLLILIILVLGIFSIGGFLLQGVAHAVGTAIPVSIAALAAAAVSVPLVRTASRGLARMIPRDESYAVDDNDFVGKVATVAVGPLDQGLPGRVRLKDVFGNWHTVSARASRESEALPVGASVLLVDRDARCFIAIAAPADLIQQQQSSNRA</sequence>
<reference evidence="5" key="1">
    <citation type="journal article" date="2021" name="ISME J.">
        <title>Evolutionary origin and ecological implication of a unique nif island in free-living Bradyrhizobium lineages.</title>
        <authorList>
            <person name="Tao J."/>
        </authorList>
    </citation>
    <scope>NUCLEOTIDE SEQUENCE [LARGE SCALE GENOMIC DNA]</scope>
    <source>
        <strain evidence="5">SZCCT0434</strain>
    </source>
</reference>
<name>A0ABS5FH91_9BRAD</name>
<feature type="transmembrane region" description="Helical" evidence="1">
    <location>
        <begin position="16"/>
        <end position="38"/>
    </location>
</feature>
<evidence type="ECO:0000313" key="4">
    <source>
        <dbReference type="EMBL" id="MBR0796150.1"/>
    </source>
</evidence>
<feature type="domain" description="Inner membrane protein YqiJ OB-fold" evidence="2">
    <location>
        <begin position="142"/>
        <end position="204"/>
    </location>
</feature>
<keyword evidence="5" id="KW-1185">Reference proteome</keyword>
<dbReference type="Pfam" id="PF21001">
    <property type="entry name" value="YqiJ_N"/>
    <property type="match status" value="1"/>
</dbReference>
<gene>
    <name evidence="4" type="ORF">JQ615_12195</name>
</gene>
<dbReference type="EMBL" id="JAFCJH010000010">
    <property type="protein sequence ID" value="MBR0796150.1"/>
    <property type="molecule type" value="Genomic_DNA"/>
</dbReference>
<keyword evidence="1" id="KW-0812">Transmembrane</keyword>
<keyword evidence="1" id="KW-1133">Transmembrane helix</keyword>
<feature type="domain" description="Inner membrane protein YqiJ N-terminal" evidence="3">
    <location>
        <begin position="15"/>
        <end position="119"/>
    </location>
</feature>
<keyword evidence="1" id="KW-0472">Membrane</keyword>
<feature type="transmembrane region" description="Helical" evidence="1">
    <location>
        <begin position="96"/>
        <end position="118"/>
    </location>
</feature>
<feature type="transmembrane region" description="Helical" evidence="1">
    <location>
        <begin position="70"/>
        <end position="90"/>
    </location>
</feature>